<reference evidence="1" key="2">
    <citation type="journal article" date="2015" name="Data Brief">
        <title>Shoot transcriptome of the giant reed, Arundo donax.</title>
        <authorList>
            <person name="Barrero R.A."/>
            <person name="Guerrero F.D."/>
            <person name="Moolhuijzen P."/>
            <person name="Goolsby J.A."/>
            <person name="Tidwell J."/>
            <person name="Bellgard S.E."/>
            <person name="Bellgard M.I."/>
        </authorList>
    </citation>
    <scope>NUCLEOTIDE SEQUENCE</scope>
    <source>
        <tissue evidence="1">Shoot tissue taken approximately 20 cm above the soil surface</tissue>
    </source>
</reference>
<accession>A0A0A9CZ57</accession>
<evidence type="ECO:0000313" key="1">
    <source>
        <dbReference type="EMBL" id="JAD79718.1"/>
    </source>
</evidence>
<organism evidence="1">
    <name type="scientific">Arundo donax</name>
    <name type="common">Giant reed</name>
    <name type="synonym">Donax arundinaceus</name>
    <dbReference type="NCBI Taxonomy" id="35708"/>
    <lineage>
        <taxon>Eukaryota</taxon>
        <taxon>Viridiplantae</taxon>
        <taxon>Streptophyta</taxon>
        <taxon>Embryophyta</taxon>
        <taxon>Tracheophyta</taxon>
        <taxon>Spermatophyta</taxon>
        <taxon>Magnoliopsida</taxon>
        <taxon>Liliopsida</taxon>
        <taxon>Poales</taxon>
        <taxon>Poaceae</taxon>
        <taxon>PACMAD clade</taxon>
        <taxon>Arundinoideae</taxon>
        <taxon>Arundineae</taxon>
        <taxon>Arundo</taxon>
    </lineage>
</organism>
<dbReference type="AlphaFoldDB" id="A0A0A9CZ57"/>
<protein>
    <submittedName>
        <fullName evidence="1">Uncharacterized protein</fullName>
    </submittedName>
</protein>
<name>A0A0A9CZ57_ARUDO</name>
<reference evidence="1" key="1">
    <citation type="submission" date="2014-09" db="EMBL/GenBank/DDBJ databases">
        <authorList>
            <person name="Magalhaes I.L.F."/>
            <person name="Oliveira U."/>
            <person name="Santos F.R."/>
            <person name="Vidigal T.H.D.A."/>
            <person name="Brescovit A.D."/>
            <person name="Santos A.J."/>
        </authorList>
    </citation>
    <scope>NUCLEOTIDE SEQUENCE</scope>
    <source>
        <tissue evidence="1">Shoot tissue taken approximately 20 cm above the soil surface</tissue>
    </source>
</reference>
<dbReference type="EMBL" id="GBRH01218177">
    <property type="protein sequence ID" value="JAD79718.1"/>
    <property type="molecule type" value="Transcribed_RNA"/>
</dbReference>
<proteinExistence type="predicted"/>
<sequence length="102" mass="11845">MAHRAYLFGAQTKFNHFPIEMSVSLGIAEELFISTKLDPHDHYPYLLIGAPELILEIKDEYESTSFKRCRIYHFSISWAGLLRLHEKNHLADSRNQAMANHT</sequence>